<reference evidence="3 4" key="1">
    <citation type="journal article" date="2009" name="PLoS Genet.">
        <title>The complete genome and proteome of Laribacter hongkongensis reveal potential mechanisms for adaptations to different temperatures and habitats.</title>
        <authorList>
            <person name="Woo P.C."/>
            <person name="Lau S.K."/>
            <person name="Tse H."/>
            <person name="Teng J.L."/>
            <person name="Curreem S.O."/>
            <person name="Tsang A.K."/>
            <person name="Fan R.Y."/>
            <person name="Wong G.K."/>
            <person name="Huang Y."/>
            <person name="Loman N.J."/>
            <person name="Snyder L.A."/>
            <person name="Cai J.J."/>
            <person name="Huang J.D."/>
            <person name="Mak W."/>
            <person name="Pallen M.J."/>
            <person name="Lok S."/>
            <person name="Yuen K.Y."/>
        </authorList>
    </citation>
    <scope>NUCLEOTIDE SEQUENCE [LARGE SCALE GENOMIC DNA]</scope>
    <source>
        <strain evidence="3 4">HLHK9</strain>
    </source>
</reference>
<dbReference type="Proteomes" id="UP000002010">
    <property type="component" value="Chromosome"/>
</dbReference>
<dbReference type="GO" id="GO:0016491">
    <property type="term" value="F:oxidoreductase activity"/>
    <property type="evidence" value="ECO:0007669"/>
    <property type="project" value="UniProtKB-KW"/>
</dbReference>
<keyword evidence="2" id="KW-0560">Oxidoreductase</keyword>
<dbReference type="eggNOG" id="COG1902">
    <property type="taxonomic scope" value="Bacteria"/>
</dbReference>
<keyword evidence="4" id="KW-1185">Reference proteome</keyword>
<keyword evidence="1" id="KW-0285">Flavoprotein</keyword>
<protein>
    <submittedName>
        <fullName evidence="3">NADH oxidase</fullName>
    </submittedName>
</protein>
<sequence>MLDLLGVDLIELSGGSYEAPAMHGQARDGRTLAREAYFLEFARDIASVARMPVMVTGGIRRYPVAEQVLDSGIAVAGMATALVIDPQLPNAWRADTTVTARLHAAGWKNKVLASVAYMAQVKYQLRRLGKGKPARPGISPAIALLGQQWHDRIGTIRYRRWIVRRTAVS</sequence>
<proteinExistence type="predicted"/>
<accession>C1D5A0</accession>
<dbReference type="Gene3D" id="3.20.20.70">
    <property type="entry name" value="Aldolase class I"/>
    <property type="match status" value="1"/>
</dbReference>
<dbReference type="KEGG" id="lhk:LHK_00925"/>
<dbReference type="PANTHER" id="PTHR43656:SF2">
    <property type="entry name" value="BINDING OXIDOREDUCTASE, PUTATIVE (AFU_ORTHOLOGUE AFUA_2G08260)-RELATED"/>
    <property type="match status" value="1"/>
</dbReference>
<evidence type="ECO:0000256" key="2">
    <source>
        <dbReference type="ARBA" id="ARBA00023002"/>
    </source>
</evidence>
<dbReference type="AlphaFoldDB" id="C1D5A0"/>
<evidence type="ECO:0000313" key="3">
    <source>
        <dbReference type="EMBL" id="ACO73917.1"/>
    </source>
</evidence>
<dbReference type="InterPro" id="IPR051799">
    <property type="entry name" value="NADH_flavin_oxidoreductase"/>
</dbReference>
<gene>
    <name evidence="3" type="ordered locus">LHK_00925</name>
</gene>
<evidence type="ECO:0000256" key="1">
    <source>
        <dbReference type="ARBA" id="ARBA00022630"/>
    </source>
</evidence>
<name>C1D5A0_LARHH</name>
<evidence type="ECO:0000313" key="4">
    <source>
        <dbReference type="Proteomes" id="UP000002010"/>
    </source>
</evidence>
<dbReference type="SUPFAM" id="SSF51395">
    <property type="entry name" value="FMN-linked oxidoreductases"/>
    <property type="match status" value="1"/>
</dbReference>
<dbReference type="STRING" id="557598.LHK_00925"/>
<dbReference type="PANTHER" id="PTHR43656">
    <property type="entry name" value="BINDING OXIDOREDUCTASE, PUTATIVE (AFU_ORTHOLOGUE AFUA_2G08260)-RELATED"/>
    <property type="match status" value="1"/>
</dbReference>
<dbReference type="HOGENOM" id="CLU_1576535_0_0_4"/>
<organism evidence="3 4">
    <name type="scientific">Laribacter hongkongensis (strain HLHK9)</name>
    <dbReference type="NCBI Taxonomy" id="557598"/>
    <lineage>
        <taxon>Bacteria</taxon>
        <taxon>Pseudomonadati</taxon>
        <taxon>Pseudomonadota</taxon>
        <taxon>Betaproteobacteria</taxon>
        <taxon>Neisseriales</taxon>
        <taxon>Aquaspirillaceae</taxon>
        <taxon>Laribacter</taxon>
    </lineage>
</organism>
<dbReference type="EMBL" id="CP001154">
    <property type="protein sequence ID" value="ACO73917.1"/>
    <property type="molecule type" value="Genomic_DNA"/>
</dbReference>
<dbReference type="InterPro" id="IPR013785">
    <property type="entry name" value="Aldolase_TIM"/>
</dbReference>